<organism evidence="2 3">
    <name type="scientific">Collinsella tanakaei YIT 12063</name>
    <dbReference type="NCBI Taxonomy" id="742742"/>
    <lineage>
        <taxon>Bacteria</taxon>
        <taxon>Bacillati</taxon>
        <taxon>Actinomycetota</taxon>
        <taxon>Coriobacteriia</taxon>
        <taxon>Coriobacteriales</taxon>
        <taxon>Coriobacteriaceae</taxon>
        <taxon>Collinsella</taxon>
    </lineage>
</organism>
<feature type="compositionally biased region" description="Polar residues" evidence="1">
    <location>
        <begin position="116"/>
        <end position="127"/>
    </location>
</feature>
<comment type="caution">
    <text evidence="2">The sequence shown here is derived from an EMBL/GenBank/DDBJ whole genome shotgun (WGS) entry which is preliminary data.</text>
</comment>
<dbReference type="STRING" id="742742.HMPREF9452_00388"/>
<sequence>MQTVKLSKPLAVNGAERDHIDLDFDSVTVEGFLAATDAAAKCHKGNIGIIMSENDSALHLQVAYQAAMAADQSLDSTDLDRLCLKDAMAMSAAGRFFTLGALEGLTLDQSGEESEPTQNASTKAPAK</sequence>
<gene>
    <name evidence="2" type="ORF">HMPREF9452_00388</name>
</gene>
<evidence type="ECO:0000313" key="2">
    <source>
        <dbReference type="EMBL" id="EGX67376.1"/>
    </source>
</evidence>
<dbReference type="GeneID" id="62758173"/>
<reference evidence="2 3" key="1">
    <citation type="submission" date="2011-06" db="EMBL/GenBank/DDBJ databases">
        <title>The Genome Sequence of Collinsella tanakaei YIT 12063.</title>
        <authorList>
            <consortium name="The Broad Institute Genome Sequencing Platform"/>
            <person name="Earl A."/>
            <person name="Ward D."/>
            <person name="Feldgarden M."/>
            <person name="Gevers D."/>
            <person name="Morotomi M."/>
            <person name="Young S.K."/>
            <person name="Zeng Q."/>
            <person name="Gargeya S."/>
            <person name="Fitzgerald M."/>
            <person name="Haas B."/>
            <person name="Abouelleil A."/>
            <person name="Alvarado L."/>
            <person name="Arachchi H.M."/>
            <person name="Berlin A."/>
            <person name="Brown A."/>
            <person name="Chapman S.B."/>
            <person name="Chen Z."/>
            <person name="Dunbar C."/>
            <person name="Freedman E."/>
            <person name="Gearin G."/>
            <person name="Gellesch M."/>
            <person name="Goldberg J."/>
            <person name="Griggs A."/>
            <person name="Gujja S."/>
            <person name="Heiman D."/>
            <person name="Howarth C."/>
            <person name="Larson L."/>
            <person name="Lui A."/>
            <person name="MacDonald P.J.P."/>
            <person name="Mehta T."/>
            <person name="Montmayeur A."/>
            <person name="Murphy C."/>
            <person name="Neiman D."/>
            <person name="Pearson M."/>
            <person name="Priest M."/>
            <person name="Roberts A."/>
            <person name="Saif S."/>
            <person name="Shea T."/>
            <person name="Shenoy N."/>
            <person name="Sisk P."/>
            <person name="Stolte C."/>
            <person name="Sykes S."/>
            <person name="Wortman J."/>
            <person name="Nusbaum C."/>
            <person name="Birren B."/>
        </authorList>
    </citation>
    <scope>NUCLEOTIDE SEQUENCE [LARGE SCALE GENOMIC DNA]</scope>
    <source>
        <strain evidence="2 3">YIT 12063</strain>
    </source>
</reference>
<name>G1WGC5_9ACTN</name>
<dbReference type="PATRIC" id="fig|742742.3.peg.373"/>
<protein>
    <submittedName>
        <fullName evidence="2">Uncharacterized protein</fullName>
    </submittedName>
</protein>
<dbReference type="HOGENOM" id="CLU_1966815_0_0_11"/>
<evidence type="ECO:0000256" key="1">
    <source>
        <dbReference type="SAM" id="MobiDB-lite"/>
    </source>
</evidence>
<proteinExistence type="predicted"/>
<feature type="region of interest" description="Disordered" evidence="1">
    <location>
        <begin position="107"/>
        <end position="127"/>
    </location>
</feature>
<dbReference type="EMBL" id="ADLS01000006">
    <property type="protein sequence ID" value="EGX67376.1"/>
    <property type="molecule type" value="Genomic_DNA"/>
</dbReference>
<dbReference type="AlphaFoldDB" id="G1WGC5"/>
<keyword evidence="3" id="KW-1185">Reference proteome</keyword>
<evidence type="ECO:0000313" key="3">
    <source>
        <dbReference type="Proteomes" id="UP000004830"/>
    </source>
</evidence>
<dbReference type="RefSeq" id="WP_009140424.1">
    <property type="nucleotide sequence ID" value="NZ_JH126467.1"/>
</dbReference>
<accession>G1WGC5</accession>
<dbReference type="Proteomes" id="UP000004830">
    <property type="component" value="Unassembled WGS sequence"/>
</dbReference>